<keyword evidence="5 6" id="KW-0472">Membrane</keyword>
<dbReference type="OMA" id="AIVFCCI"/>
<dbReference type="GeneID" id="63690363"/>
<organism evidence="7 8">
    <name type="scientific">Dacryopinax primogenitus (strain DJM 731)</name>
    <name type="common">Brown rot fungus</name>
    <dbReference type="NCBI Taxonomy" id="1858805"/>
    <lineage>
        <taxon>Eukaryota</taxon>
        <taxon>Fungi</taxon>
        <taxon>Dikarya</taxon>
        <taxon>Basidiomycota</taxon>
        <taxon>Agaricomycotina</taxon>
        <taxon>Dacrymycetes</taxon>
        <taxon>Dacrymycetales</taxon>
        <taxon>Dacrymycetaceae</taxon>
        <taxon>Dacryopinax</taxon>
    </lineage>
</organism>
<dbReference type="EMBL" id="JH795868">
    <property type="protein sequence ID" value="EJU00128.1"/>
    <property type="molecule type" value="Genomic_DNA"/>
</dbReference>
<evidence type="ECO:0000256" key="3">
    <source>
        <dbReference type="ARBA" id="ARBA00022692"/>
    </source>
</evidence>
<feature type="transmembrane region" description="Helical" evidence="6">
    <location>
        <begin position="206"/>
        <end position="226"/>
    </location>
</feature>
<sequence>MSYFLSHRILADIGQEGCETAAQVAEEAIKAERLCPIALSVSVAGSWFIGVIYLLSLLFSVQSIASVQNTSYALPITQLIYDAVGRELAILLIVIILVAQWAAALTAWTASSRLFFALARDRAFPFQKTFMTLSQTGAPYAGVWLSVFVGCVIAAAYIGSAIAFNGILAAAAIGVLLSYSVPIFCRVFWPNTLDERGPFTLGRYSWTLNLLSLLFCLFSCVLFILPTSTPVTSLNMNYAILAIGAILILVALQYLIWGQWIFRGVVTTYGATSLAEGVDITGEEKGNYISVRGTISDL</sequence>
<feature type="transmembrane region" description="Helical" evidence="6">
    <location>
        <begin position="137"/>
        <end position="158"/>
    </location>
</feature>
<evidence type="ECO:0000313" key="8">
    <source>
        <dbReference type="Proteomes" id="UP000030653"/>
    </source>
</evidence>
<protein>
    <recommendedName>
        <fullName evidence="9">Amino acid transporter</fullName>
    </recommendedName>
</protein>
<evidence type="ECO:0000256" key="4">
    <source>
        <dbReference type="ARBA" id="ARBA00022989"/>
    </source>
</evidence>
<feature type="transmembrane region" description="Helical" evidence="6">
    <location>
        <begin position="238"/>
        <end position="257"/>
    </location>
</feature>
<reference evidence="7 8" key="1">
    <citation type="journal article" date="2012" name="Science">
        <title>The Paleozoic origin of enzymatic lignin decomposition reconstructed from 31 fungal genomes.</title>
        <authorList>
            <person name="Floudas D."/>
            <person name="Binder M."/>
            <person name="Riley R."/>
            <person name="Barry K."/>
            <person name="Blanchette R.A."/>
            <person name="Henrissat B."/>
            <person name="Martinez A.T."/>
            <person name="Otillar R."/>
            <person name="Spatafora J.W."/>
            <person name="Yadav J.S."/>
            <person name="Aerts A."/>
            <person name="Benoit I."/>
            <person name="Boyd A."/>
            <person name="Carlson A."/>
            <person name="Copeland A."/>
            <person name="Coutinho P.M."/>
            <person name="de Vries R.P."/>
            <person name="Ferreira P."/>
            <person name="Findley K."/>
            <person name="Foster B."/>
            <person name="Gaskell J."/>
            <person name="Glotzer D."/>
            <person name="Gorecki P."/>
            <person name="Heitman J."/>
            <person name="Hesse C."/>
            <person name="Hori C."/>
            <person name="Igarashi K."/>
            <person name="Jurgens J.A."/>
            <person name="Kallen N."/>
            <person name="Kersten P."/>
            <person name="Kohler A."/>
            <person name="Kuees U."/>
            <person name="Kumar T.K.A."/>
            <person name="Kuo A."/>
            <person name="LaButti K."/>
            <person name="Larrondo L.F."/>
            <person name="Lindquist E."/>
            <person name="Ling A."/>
            <person name="Lombard V."/>
            <person name="Lucas S."/>
            <person name="Lundell T."/>
            <person name="Martin R."/>
            <person name="McLaughlin D.J."/>
            <person name="Morgenstern I."/>
            <person name="Morin E."/>
            <person name="Murat C."/>
            <person name="Nagy L.G."/>
            <person name="Nolan M."/>
            <person name="Ohm R.A."/>
            <person name="Patyshakuliyeva A."/>
            <person name="Rokas A."/>
            <person name="Ruiz-Duenas F.J."/>
            <person name="Sabat G."/>
            <person name="Salamov A."/>
            <person name="Samejima M."/>
            <person name="Schmutz J."/>
            <person name="Slot J.C."/>
            <person name="St John F."/>
            <person name="Stenlid J."/>
            <person name="Sun H."/>
            <person name="Sun S."/>
            <person name="Syed K."/>
            <person name="Tsang A."/>
            <person name="Wiebenga A."/>
            <person name="Young D."/>
            <person name="Pisabarro A."/>
            <person name="Eastwood D.C."/>
            <person name="Martin F."/>
            <person name="Cullen D."/>
            <person name="Grigoriev I.V."/>
            <person name="Hibbett D.S."/>
        </authorList>
    </citation>
    <scope>NUCLEOTIDE SEQUENCE [LARGE SCALE GENOMIC DNA]</scope>
    <source>
        <strain evidence="7 8">DJM-731 SS1</strain>
    </source>
</reference>
<proteinExistence type="predicted"/>
<dbReference type="PANTHER" id="PTHR45649">
    <property type="entry name" value="AMINO-ACID PERMEASE BAT1"/>
    <property type="match status" value="1"/>
</dbReference>
<gene>
    <name evidence="7" type="ORF">DACRYDRAFT_55071</name>
</gene>
<evidence type="ECO:0000256" key="5">
    <source>
        <dbReference type="ARBA" id="ARBA00023136"/>
    </source>
</evidence>
<dbReference type="Pfam" id="PF13520">
    <property type="entry name" value="AA_permease_2"/>
    <property type="match status" value="1"/>
</dbReference>
<dbReference type="STRING" id="1858805.M5G8N1"/>
<evidence type="ECO:0008006" key="9">
    <source>
        <dbReference type="Google" id="ProtNLM"/>
    </source>
</evidence>
<name>M5G8N1_DACPD</name>
<feature type="transmembrane region" description="Helical" evidence="6">
    <location>
        <begin position="88"/>
        <end position="116"/>
    </location>
</feature>
<keyword evidence="2" id="KW-0813">Transport</keyword>
<dbReference type="AlphaFoldDB" id="M5G8N1"/>
<dbReference type="PANTHER" id="PTHR45649:SF26">
    <property type="entry name" value="OS04G0435100 PROTEIN"/>
    <property type="match status" value="1"/>
</dbReference>
<evidence type="ECO:0000256" key="6">
    <source>
        <dbReference type="SAM" id="Phobius"/>
    </source>
</evidence>
<dbReference type="Proteomes" id="UP000030653">
    <property type="component" value="Unassembled WGS sequence"/>
</dbReference>
<keyword evidence="4 6" id="KW-1133">Transmembrane helix</keyword>
<evidence type="ECO:0000256" key="1">
    <source>
        <dbReference type="ARBA" id="ARBA00004141"/>
    </source>
</evidence>
<dbReference type="Gene3D" id="1.20.1740.10">
    <property type="entry name" value="Amino acid/polyamine transporter I"/>
    <property type="match status" value="1"/>
</dbReference>
<dbReference type="RefSeq" id="XP_040627025.1">
    <property type="nucleotide sequence ID" value="XM_040775301.1"/>
</dbReference>
<evidence type="ECO:0000313" key="7">
    <source>
        <dbReference type="EMBL" id="EJU00128.1"/>
    </source>
</evidence>
<dbReference type="GO" id="GO:0022857">
    <property type="term" value="F:transmembrane transporter activity"/>
    <property type="evidence" value="ECO:0007669"/>
    <property type="project" value="InterPro"/>
</dbReference>
<feature type="transmembrane region" description="Helical" evidence="6">
    <location>
        <begin position="164"/>
        <end position="185"/>
    </location>
</feature>
<dbReference type="HOGENOM" id="CLU_004495_4_2_1"/>
<dbReference type="GO" id="GO:0016020">
    <property type="term" value="C:membrane"/>
    <property type="evidence" value="ECO:0007669"/>
    <property type="project" value="UniProtKB-SubCell"/>
</dbReference>
<dbReference type="InterPro" id="IPR002293">
    <property type="entry name" value="AA/rel_permease1"/>
</dbReference>
<feature type="transmembrane region" description="Helical" evidence="6">
    <location>
        <begin position="37"/>
        <end position="59"/>
    </location>
</feature>
<accession>M5G8N1</accession>
<keyword evidence="8" id="KW-1185">Reference proteome</keyword>
<dbReference type="OrthoDB" id="10054429at2759"/>
<evidence type="ECO:0000256" key="2">
    <source>
        <dbReference type="ARBA" id="ARBA00022448"/>
    </source>
</evidence>
<keyword evidence="3 6" id="KW-0812">Transmembrane</keyword>
<comment type="subcellular location">
    <subcellularLocation>
        <location evidence="1">Membrane</location>
        <topology evidence="1">Multi-pass membrane protein</topology>
    </subcellularLocation>
</comment>